<feature type="non-terminal residue" evidence="1">
    <location>
        <position position="1"/>
    </location>
</feature>
<evidence type="ECO:0000313" key="2">
    <source>
        <dbReference type="Proteomes" id="UP001596147"/>
    </source>
</evidence>
<sequence length="141" mass="16244">SSCPPFKWFLGRKHCITGHGDDLFFLHNYMDLIGRRSERSRKSVHCALLKEKKLGVVTQERSSCPPQEEEGQSGHARAFIVPFSRRKSLKRSCKVVQRALLARKKEEEITQPLHLHHNLSLSCLSGNQMSFIEQKANYLKQ</sequence>
<reference evidence="2" key="1">
    <citation type="journal article" date="2019" name="Int. J. Syst. Evol. Microbiol.">
        <title>The Global Catalogue of Microorganisms (GCM) 10K type strain sequencing project: providing services to taxonomists for standard genome sequencing and annotation.</title>
        <authorList>
            <consortium name="The Broad Institute Genomics Platform"/>
            <consortium name="The Broad Institute Genome Sequencing Center for Infectious Disease"/>
            <person name="Wu L."/>
            <person name="Ma J."/>
        </authorList>
    </citation>
    <scope>NUCLEOTIDE SEQUENCE [LARGE SCALE GENOMIC DNA]</scope>
    <source>
        <strain evidence="2">CGMCC 1.12237</strain>
    </source>
</reference>
<dbReference type="Proteomes" id="UP001596147">
    <property type="component" value="Unassembled WGS sequence"/>
</dbReference>
<comment type="caution">
    <text evidence="1">The sequence shown here is derived from an EMBL/GenBank/DDBJ whole genome shotgun (WGS) entry which is preliminary data.</text>
</comment>
<name>A0ABW0LEQ0_9BACI</name>
<gene>
    <name evidence="1" type="ORF">ACFPM4_06175</name>
</gene>
<keyword evidence="2" id="KW-1185">Reference proteome</keyword>
<proteinExistence type="predicted"/>
<dbReference type="RefSeq" id="WP_382349084.1">
    <property type="nucleotide sequence ID" value="NZ_JBHSMC010000004.1"/>
</dbReference>
<organism evidence="1 2">
    <name type="scientific">Lederbergia graminis</name>
    <dbReference type="NCBI Taxonomy" id="735518"/>
    <lineage>
        <taxon>Bacteria</taxon>
        <taxon>Bacillati</taxon>
        <taxon>Bacillota</taxon>
        <taxon>Bacilli</taxon>
        <taxon>Bacillales</taxon>
        <taxon>Bacillaceae</taxon>
        <taxon>Lederbergia</taxon>
    </lineage>
</organism>
<protein>
    <submittedName>
        <fullName evidence="1">Uncharacterized protein</fullName>
    </submittedName>
</protein>
<accession>A0ABW0LEQ0</accession>
<dbReference type="EMBL" id="JBHSMC010000004">
    <property type="protein sequence ID" value="MFC5464345.1"/>
    <property type="molecule type" value="Genomic_DNA"/>
</dbReference>
<evidence type="ECO:0000313" key="1">
    <source>
        <dbReference type="EMBL" id="MFC5464345.1"/>
    </source>
</evidence>